<reference evidence="1 2" key="1">
    <citation type="journal article" date="2015" name="Nature">
        <title>rRNA introns, odd ribosomes, and small enigmatic genomes across a large radiation of phyla.</title>
        <authorList>
            <person name="Brown C.T."/>
            <person name="Hug L.A."/>
            <person name="Thomas B.C."/>
            <person name="Sharon I."/>
            <person name="Castelle C.J."/>
            <person name="Singh A."/>
            <person name="Wilkins M.J."/>
            <person name="Williams K.H."/>
            <person name="Banfield J.F."/>
        </authorList>
    </citation>
    <scope>NUCLEOTIDE SEQUENCE [LARGE SCALE GENOMIC DNA]</scope>
</reference>
<proteinExistence type="predicted"/>
<evidence type="ECO:0000313" key="2">
    <source>
        <dbReference type="Proteomes" id="UP000034588"/>
    </source>
</evidence>
<accession>A0A0G1YD01</accession>
<sequence>MPVIIDKQLALVWKRVERPAKGRERELILSAHNNCALSYLARSDDREIALEMYCSGPDKQNEARIAIKRAASHSCDALYRFYQLTETFVQPEPEDKAWLFDFYRERE</sequence>
<comment type="caution">
    <text evidence="1">The sequence shown here is derived from an EMBL/GenBank/DDBJ whole genome shotgun (WGS) entry which is preliminary data.</text>
</comment>
<evidence type="ECO:0000313" key="1">
    <source>
        <dbReference type="EMBL" id="KKW12837.1"/>
    </source>
</evidence>
<dbReference type="AlphaFoldDB" id="A0A0G1YD01"/>
<gene>
    <name evidence="1" type="ORF">UY48_C0008G0012</name>
</gene>
<protein>
    <submittedName>
        <fullName evidence="1">Uncharacterized protein</fullName>
    </submittedName>
</protein>
<dbReference type="EMBL" id="LCQD01000008">
    <property type="protein sequence ID" value="KKW12837.1"/>
    <property type="molecule type" value="Genomic_DNA"/>
</dbReference>
<dbReference type="Proteomes" id="UP000034588">
    <property type="component" value="Unassembled WGS sequence"/>
</dbReference>
<organism evidence="1 2">
    <name type="scientific">Candidatus Gottesmanbacteria bacterium GW2011_GWB1_49_7</name>
    <dbReference type="NCBI Taxonomy" id="1618448"/>
    <lineage>
        <taxon>Bacteria</taxon>
        <taxon>Candidatus Gottesmaniibacteriota</taxon>
    </lineage>
</organism>
<name>A0A0G1YD01_9BACT</name>